<dbReference type="Proteomes" id="UP000193077">
    <property type="component" value="Unassembled WGS sequence"/>
</dbReference>
<reference evidence="2 3" key="1">
    <citation type="submission" date="2017-03" db="EMBL/GenBank/DDBJ databases">
        <authorList>
            <person name="Afonso C.L."/>
            <person name="Miller P.J."/>
            <person name="Scott M.A."/>
            <person name="Spackman E."/>
            <person name="Goraichik I."/>
            <person name="Dimitrov K.M."/>
            <person name="Suarez D.L."/>
            <person name="Swayne D.E."/>
        </authorList>
    </citation>
    <scope>NUCLEOTIDE SEQUENCE [LARGE SCALE GENOMIC DNA]</scope>
    <source>
        <strain evidence="2 3">CECT 7639</strain>
    </source>
</reference>
<evidence type="ECO:0000313" key="3">
    <source>
        <dbReference type="Proteomes" id="UP000193077"/>
    </source>
</evidence>
<organism evidence="2 3">
    <name type="scientific">Falsiruegeria litorea R37</name>
    <dbReference type="NCBI Taxonomy" id="1200284"/>
    <lineage>
        <taxon>Bacteria</taxon>
        <taxon>Pseudomonadati</taxon>
        <taxon>Pseudomonadota</taxon>
        <taxon>Alphaproteobacteria</taxon>
        <taxon>Rhodobacterales</taxon>
        <taxon>Roseobacteraceae</taxon>
        <taxon>Falsiruegeria</taxon>
    </lineage>
</organism>
<dbReference type="RefSeq" id="WP_085795131.1">
    <property type="nucleotide sequence ID" value="NZ_FWFO01000001.1"/>
</dbReference>
<keyword evidence="1" id="KW-1133">Transmembrane helix</keyword>
<keyword evidence="1" id="KW-0472">Membrane</keyword>
<evidence type="ECO:0000256" key="1">
    <source>
        <dbReference type="SAM" id="Phobius"/>
    </source>
</evidence>
<accession>A0A1Y5S7F8</accession>
<name>A0A1Y5S7F8_9RHOB</name>
<dbReference type="EMBL" id="FWFO01000001">
    <property type="protein sequence ID" value="SLN34170.1"/>
    <property type="molecule type" value="Genomic_DNA"/>
</dbReference>
<sequence>MNTEQDKAIAQKGRHIGLVIAGTMVLWVVMTLFVGPAIGLAGRYALLFDFAALAAFVYAVINIIQLWRMRQASEQDRQR</sequence>
<keyword evidence="3" id="KW-1185">Reference proteome</keyword>
<dbReference type="InterPro" id="IPR020308">
    <property type="entry name" value="Uncharacterised_Ynq1"/>
</dbReference>
<proteinExistence type="predicted"/>
<dbReference type="AlphaFoldDB" id="A0A1Y5S7F8"/>
<dbReference type="OrthoDB" id="7658896at2"/>
<feature type="transmembrane region" description="Helical" evidence="1">
    <location>
        <begin position="44"/>
        <end position="67"/>
    </location>
</feature>
<protein>
    <submittedName>
        <fullName evidence="2">Uncharacterized protein</fullName>
    </submittedName>
</protein>
<dbReference type="Pfam" id="PF17272">
    <property type="entry name" value="DUF5337"/>
    <property type="match status" value="1"/>
</dbReference>
<feature type="transmembrane region" description="Helical" evidence="1">
    <location>
        <begin position="16"/>
        <end position="38"/>
    </location>
</feature>
<keyword evidence="1" id="KW-0812">Transmembrane</keyword>
<gene>
    <name evidence="2" type="ORF">TRL7639_01535</name>
</gene>
<evidence type="ECO:0000313" key="2">
    <source>
        <dbReference type="EMBL" id="SLN34170.1"/>
    </source>
</evidence>